<accession>A0A455B2R1</accession>
<sequence length="136" mass="14686">MSRSSTSLDSVNVPWPTSLEAAGADDPFSPIVDPVTVPMAHLFDQAEATLQSHIDSKCGQIHQGNVPACVYSSWECIIPGGLEVAPFTCIPESKPLELQAASDPDLQQKIIPWMPMALDQQQQTSPDAVIEHPKLP</sequence>
<name>A0A455B2R1_PHYMC</name>
<dbReference type="OrthoDB" id="9750925at2759"/>
<dbReference type="RefSeq" id="XP_028343220.1">
    <property type="nucleotide sequence ID" value="XM_028487419.2"/>
</dbReference>
<protein>
    <submittedName>
        <fullName evidence="3">Uncharacterized protein</fullName>
    </submittedName>
</protein>
<dbReference type="PANTHER" id="PTHR21859">
    <property type="entry name" value="ACROSOME-SPECIFIC PROTEIN"/>
    <property type="match status" value="1"/>
</dbReference>
<dbReference type="GeneID" id="114485629"/>
<dbReference type="AlphaFoldDB" id="A0A455B2R1"/>
<dbReference type="InParanoid" id="A0A455B2R1"/>
<evidence type="ECO:0000313" key="2">
    <source>
        <dbReference type="Proteomes" id="UP000248484"/>
    </source>
</evidence>
<proteinExistence type="inferred from homology"/>
<evidence type="ECO:0000313" key="3">
    <source>
        <dbReference type="RefSeq" id="XP_028343220.1"/>
    </source>
</evidence>
<keyword evidence="2" id="KW-1185">Reference proteome</keyword>
<comment type="similarity">
    <text evidence="1">Belongs to the SPATA31 family.</text>
</comment>
<evidence type="ECO:0000256" key="1">
    <source>
        <dbReference type="ARBA" id="ARBA00035009"/>
    </source>
</evidence>
<reference evidence="3" key="1">
    <citation type="submission" date="2025-08" db="UniProtKB">
        <authorList>
            <consortium name="RefSeq"/>
        </authorList>
    </citation>
    <scope>IDENTIFICATION</scope>
    <source>
        <tissue evidence="3">Muscle</tissue>
    </source>
</reference>
<dbReference type="PANTHER" id="PTHR21859:SF15">
    <property type="entry name" value="PROTEIN SPATA31F1-RELATED"/>
    <property type="match status" value="1"/>
</dbReference>
<gene>
    <name evidence="3" type="primary">LOC114485629</name>
</gene>
<dbReference type="KEGG" id="pcad:114485629"/>
<dbReference type="Proteomes" id="UP000248484">
    <property type="component" value="Unplaced"/>
</dbReference>
<organism evidence="2 3">
    <name type="scientific">Physeter macrocephalus</name>
    <name type="common">Sperm whale</name>
    <name type="synonym">Physeter catodon</name>
    <dbReference type="NCBI Taxonomy" id="9755"/>
    <lineage>
        <taxon>Eukaryota</taxon>
        <taxon>Metazoa</taxon>
        <taxon>Chordata</taxon>
        <taxon>Craniata</taxon>
        <taxon>Vertebrata</taxon>
        <taxon>Euteleostomi</taxon>
        <taxon>Mammalia</taxon>
        <taxon>Eutheria</taxon>
        <taxon>Laurasiatheria</taxon>
        <taxon>Artiodactyla</taxon>
        <taxon>Whippomorpha</taxon>
        <taxon>Cetacea</taxon>
        <taxon>Odontoceti</taxon>
        <taxon>Physeteridae</taxon>
        <taxon>Physeter</taxon>
    </lineage>
</organism>